<organism evidence="1 2">
    <name type="scientific">Suillus luteus UH-Slu-Lm8-n1</name>
    <dbReference type="NCBI Taxonomy" id="930992"/>
    <lineage>
        <taxon>Eukaryota</taxon>
        <taxon>Fungi</taxon>
        <taxon>Dikarya</taxon>
        <taxon>Basidiomycota</taxon>
        <taxon>Agaricomycotina</taxon>
        <taxon>Agaricomycetes</taxon>
        <taxon>Agaricomycetidae</taxon>
        <taxon>Boletales</taxon>
        <taxon>Suillineae</taxon>
        <taxon>Suillaceae</taxon>
        <taxon>Suillus</taxon>
    </lineage>
</organism>
<reference evidence="1 2" key="1">
    <citation type="submission" date="2014-04" db="EMBL/GenBank/DDBJ databases">
        <authorList>
            <consortium name="DOE Joint Genome Institute"/>
            <person name="Kuo A."/>
            <person name="Ruytinx J."/>
            <person name="Rineau F."/>
            <person name="Colpaert J."/>
            <person name="Kohler A."/>
            <person name="Nagy L.G."/>
            <person name="Floudas D."/>
            <person name="Copeland A."/>
            <person name="Barry K.W."/>
            <person name="Cichocki N."/>
            <person name="Veneault-Fourrey C."/>
            <person name="LaButti K."/>
            <person name="Lindquist E.A."/>
            <person name="Lipzen A."/>
            <person name="Lundell T."/>
            <person name="Morin E."/>
            <person name="Murat C."/>
            <person name="Sun H."/>
            <person name="Tunlid A."/>
            <person name="Henrissat B."/>
            <person name="Grigoriev I.V."/>
            <person name="Hibbett D.S."/>
            <person name="Martin F."/>
            <person name="Nordberg H.P."/>
            <person name="Cantor M.N."/>
            <person name="Hua S.X."/>
        </authorList>
    </citation>
    <scope>NUCLEOTIDE SEQUENCE [LARGE SCALE GENOMIC DNA]</scope>
    <source>
        <strain evidence="1 2">UH-Slu-Lm8-n1</strain>
    </source>
</reference>
<gene>
    <name evidence="1" type="ORF">CY34DRAFT_42426</name>
</gene>
<dbReference type="Proteomes" id="UP000054485">
    <property type="component" value="Unassembled WGS sequence"/>
</dbReference>
<feature type="non-terminal residue" evidence="1">
    <location>
        <position position="1"/>
    </location>
</feature>
<dbReference type="EMBL" id="KN835669">
    <property type="protein sequence ID" value="KIK35058.1"/>
    <property type="molecule type" value="Genomic_DNA"/>
</dbReference>
<protein>
    <submittedName>
        <fullName evidence="1">Uncharacterized protein</fullName>
    </submittedName>
</protein>
<dbReference type="HOGENOM" id="CLU_001650_16_1_1"/>
<evidence type="ECO:0000313" key="1">
    <source>
        <dbReference type="EMBL" id="KIK35058.1"/>
    </source>
</evidence>
<dbReference type="AlphaFoldDB" id="A0A0D0ASZ4"/>
<name>A0A0D0ASZ4_9AGAM</name>
<feature type="non-terminal residue" evidence="1">
    <location>
        <position position="53"/>
    </location>
</feature>
<dbReference type="InParanoid" id="A0A0D0ASZ4"/>
<dbReference type="OrthoDB" id="2667661at2759"/>
<evidence type="ECO:0000313" key="2">
    <source>
        <dbReference type="Proteomes" id="UP000054485"/>
    </source>
</evidence>
<proteinExistence type="predicted"/>
<accession>A0A0D0ASZ4</accession>
<sequence>YHFICSHVRNGTFDLLYCPTDKNVADTFMKALAHPRLQKLRTRMGLACARGGV</sequence>
<reference evidence="2" key="2">
    <citation type="submission" date="2015-01" db="EMBL/GenBank/DDBJ databases">
        <title>Evolutionary Origins and Diversification of the Mycorrhizal Mutualists.</title>
        <authorList>
            <consortium name="DOE Joint Genome Institute"/>
            <consortium name="Mycorrhizal Genomics Consortium"/>
            <person name="Kohler A."/>
            <person name="Kuo A."/>
            <person name="Nagy L.G."/>
            <person name="Floudas D."/>
            <person name="Copeland A."/>
            <person name="Barry K.W."/>
            <person name="Cichocki N."/>
            <person name="Veneault-Fourrey C."/>
            <person name="LaButti K."/>
            <person name="Lindquist E.A."/>
            <person name="Lipzen A."/>
            <person name="Lundell T."/>
            <person name="Morin E."/>
            <person name="Murat C."/>
            <person name="Riley R."/>
            <person name="Ohm R."/>
            <person name="Sun H."/>
            <person name="Tunlid A."/>
            <person name="Henrissat B."/>
            <person name="Grigoriev I.V."/>
            <person name="Hibbett D.S."/>
            <person name="Martin F."/>
        </authorList>
    </citation>
    <scope>NUCLEOTIDE SEQUENCE [LARGE SCALE GENOMIC DNA]</scope>
    <source>
        <strain evidence="2">UH-Slu-Lm8-n1</strain>
    </source>
</reference>
<keyword evidence="2" id="KW-1185">Reference proteome</keyword>